<dbReference type="GO" id="GO:0005975">
    <property type="term" value="P:carbohydrate metabolic process"/>
    <property type="evidence" value="ECO:0007669"/>
    <property type="project" value="InterPro"/>
</dbReference>
<dbReference type="FunCoup" id="J0WT77">
    <property type="interactions" value="5"/>
</dbReference>
<dbReference type="AlphaFoldDB" id="J0WT77"/>
<dbReference type="Proteomes" id="UP000006514">
    <property type="component" value="Unassembled WGS sequence"/>
</dbReference>
<dbReference type="InterPro" id="IPR005198">
    <property type="entry name" value="Glyco_hydro_76"/>
</dbReference>
<dbReference type="eggNOG" id="ENOG502S9UU">
    <property type="taxonomic scope" value="Eukaryota"/>
</dbReference>
<gene>
    <name evidence="1" type="ORF">AURDEDRAFT_154866</name>
</gene>
<evidence type="ECO:0000313" key="1">
    <source>
        <dbReference type="EMBL" id="EJD35438.1"/>
    </source>
</evidence>
<dbReference type="InterPro" id="IPR053169">
    <property type="entry name" value="MUG_Protein"/>
</dbReference>
<dbReference type="PANTHER" id="PTHR47791:SF3">
    <property type="entry name" value="MEIOTICALLY UP-REGULATED GENE 191 PROTEIN"/>
    <property type="match status" value="1"/>
</dbReference>
<reference evidence="2" key="1">
    <citation type="journal article" date="2012" name="Science">
        <title>The Paleozoic origin of enzymatic lignin decomposition reconstructed from 31 fungal genomes.</title>
        <authorList>
            <person name="Floudas D."/>
            <person name="Binder M."/>
            <person name="Riley R."/>
            <person name="Barry K."/>
            <person name="Blanchette R.A."/>
            <person name="Henrissat B."/>
            <person name="Martinez A.T."/>
            <person name="Otillar R."/>
            <person name="Spatafora J.W."/>
            <person name="Yadav J.S."/>
            <person name="Aerts A."/>
            <person name="Benoit I."/>
            <person name="Boyd A."/>
            <person name="Carlson A."/>
            <person name="Copeland A."/>
            <person name="Coutinho P.M."/>
            <person name="de Vries R.P."/>
            <person name="Ferreira P."/>
            <person name="Findley K."/>
            <person name="Foster B."/>
            <person name="Gaskell J."/>
            <person name="Glotzer D."/>
            <person name="Gorecki P."/>
            <person name="Heitman J."/>
            <person name="Hesse C."/>
            <person name="Hori C."/>
            <person name="Igarashi K."/>
            <person name="Jurgens J.A."/>
            <person name="Kallen N."/>
            <person name="Kersten P."/>
            <person name="Kohler A."/>
            <person name="Kuees U."/>
            <person name="Kumar T.K.A."/>
            <person name="Kuo A."/>
            <person name="LaButti K."/>
            <person name="Larrondo L.F."/>
            <person name="Lindquist E."/>
            <person name="Ling A."/>
            <person name="Lombard V."/>
            <person name="Lucas S."/>
            <person name="Lundell T."/>
            <person name="Martin R."/>
            <person name="McLaughlin D.J."/>
            <person name="Morgenstern I."/>
            <person name="Morin E."/>
            <person name="Murat C."/>
            <person name="Nagy L.G."/>
            <person name="Nolan M."/>
            <person name="Ohm R.A."/>
            <person name="Patyshakuliyeva A."/>
            <person name="Rokas A."/>
            <person name="Ruiz-Duenas F.J."/>
            <person name="Sabat G."/>
            <person name="Salamov A."/>
            <person name="Samejima M."/>
            <person name="Schmutz J."/>
            <person name="Slot J.C."/>
            <person name="St John F."/>
            <person name="Stenlid J."/>
            <person name="Sun H."/>
            <person name="Sun S."/>
            <person name="Syed K."/>
            <person name="Tsang A."/>
            <person name="Wiebenga A."/>
            <person name="Young D."/>
            <person name="Pisabarro A."/>
            <person name="Eastwood D.C."/>
            <person name="Martin F."/>
            <person name="Cullen D."/>
            <person name="Grigoriev I.V."/>
            <person name="Hibbett D.S."/>
        </authorList>
    </citation>
    <scope>NUCLEOTIDE SEQUENCE [LARGE SCALE GENOMIC DNA]</scope>
    <source>
        <strain evidence="2">TFB10046</strain>
    </source>
</reference>
<evidence type="ECO:0008006" key="3">
    <source>
        <dbReference type="Google" id="ProtNLM"/>
    </source>
</evidence>
<dbReference type="Pfam" id="PF03663">
    <property type="entry name" value="Glyco_hydro_76"/>
    <property type="match status" value="1"/>
</dbReference>
<dbReference type="KEGG" id="adl:AURDEDRAFT_154866"/>
<feature type="non-terminal residue" evidence="1">
    <location>
        <position position="1"/>
    </location>
</feature>
<proteinExistence type="predicted"/>
<evidence type="ECO:0000313" key="2">
    <source>
        <dbReference type="Proteomes" id="UP000006514"/>
    </source>
</evidence>
<organism evidence="1 2">
    <name type="scientific">Auricularia subglabra (strain TFB-10046 / SS5)</name>
    <name type="common">White-rot fungus</name>
    <name type="synonym">Auricularia delicata (strain TFB10046)</name>
    <dbReference type="NCBI Taxonomy" id="717982"/>
    <lineage>
        <taxon>Eukaryota</taxon>
        <taxon>Fungi</taxon>
        <taxon>Dikarya</taxon>
        <taxon>Basidiomycota</taxon>
        <taxon>Agaricomycotina</taxon>
        <taxon>Agaricomycetes</taxon>
        <taxon>Auriculariales</taxon>
        <taxon>Auriculariaceae</taxon>
        <taxon>Auricularia</taxon>
    </lineage>
</organism>
<dbReference type="OrthoDB" id="9984024at2759"/>
<dbReference type="SUPFAM" id="SSF48208">
    <property type="entry name" value="Six-hairpin glycosidases"/>
    <property type="match status" value="1"/>
</dbReference>
<protein>
    <recommendedName>
        <fullName evidence="3">Six-hairpin glycosidase</fullName>
    </recommendedName>
</protein>
<sequence>MYVPRLVTRACQTTNTTTGVGGGLDYSIPSGWKQITIDKSYPELNGVAQKAIDVLKSSYWPDPAKIKFDWQVGTTVSSIAYKDMVAGTKQNHDYVKAALQAAKNNNEHFDPFCFNDDAQWWGTAAMYAYRAYGDQEFLGWATDVWNWVAPSQITPEQAASGTTPVRLTPFKGQCNGKSTAGGVWWRAECSEKTDMDVNVITTSLFETLSAYLAEATKDPKYVEAAKNAYEFVMAHLMKEDPNIPIDTLMMADCAVHDWIFTYNTGKFVEGATVLSRVSGDAKYKEQALKTVVDAVKKGKWNDEQGRITEGQGGDPKEGGTTRQFKSIFLRALTEVGRREYRNKELKALLKTYVNIQWDTITTTGTDGKGNYGVVWKGPFVPAWSGQANVIDALAAGVEFNWDR</sequence>
<dbReference type="InterPro" id="IPR008928">
    <property type="entry name" value="6-hairpin_glycosidase_sf"/>
</dbReference>
<dbReference type="InParanoid" id="J0WT77"/>
<dbReference type="PANTHER" id="PTHR47791">
    <property type="entry name" value="MEIOTICALLY UP-REGULATED GENE 191 PROTEIN"/>
    <property type="match status" value="1"/>
</dbReference>
<dbReference type="Gene3D" id="1.50.10.20">
    <property type="match status" value="1"/>
</dbReference>
<accession>J0WT77</accession>
<dbReference type="EMBL" id="JH687890">
    <property type="protein sequence ID" value="EJD35438.1"/>
    <property type="molecule type" value="Genomic_DNA"/>
</dbReference>
<keyword evidence="2" id="KW-1185">Reference proteome</keyword>
<name>J0WT77_AURST</name>